<dbReference type="AlphaFoldDB" id="A0A6I1FB08"/>
<gene>
    <name evidence="2" type="ORF">F9802_18360</name>
</gene>
<dbReference type="PANTHER" id="PTHR18964:SF165">
    <property type="entry name" value="BETA-GLUCOSIDE KINASE"/>
    <property type="match status" value="1"/>
</dbReference>
<dbReference type="EMBL" id="WEIO01000016">
    <property type="protein sequence ID" value="KAB7704251.1"/>
    <property type="molecule type" value="Genomic_DNA"/>
</dbReference>
<comment type="caution">
    <text evidence="2">The sequence shown here is derived from an EMBL/GenBank/DDBJ whole genome shotgun (WGS) entry which is preliminary data.</text>
</comment>
<proteinExistence type="inferred from homology"/>
<dbReference type="InterPro" id="IPR049874">
    <property type="entry name" value="ROK_cs"/>
</dbReference>
<reference evidence="2 3" key="1">
    <citation type="submission" date="2019-10" db="EMBL/GenBank/DDBJ databases">
        <title>Bacillus aerolatum sp. nov., isolated from bioaerosol of sport playgrounds.</title>
        <authorList>
            <person name="Chen P."/>
            <person name="Zhang G."/>
        </authorList>
    </citation>
    <scope>NUCLEOTIDE SEQUENCE [LARGE SCALE GENOMIC DNA]</scope>
    <source>
        <strain evidence="2 3">CX253</strain>
    </source>
</reference>
<dbReference type="PANTHER" id="PTHR18964">
    <property type="entry name" value="ROK (REPRESSOR, ORF, KINASE) FAMILY"/>
    <property type="match status" value="1"/>
</dbReference>
<dbReference type="CDD" id="cd24068">
    <property type="entry name" value="ASKHA_NBD_ROK_FnNanK-like"/>
    <property type="match status" value="1"/>
</dbReference>
<protein>
    <submittedName>
        <fullName evidence="2">ROK family protein</fullName>
    </submittedName>
</protein>
<sequence>MQLGVIDIGGTSIKYGVVNRNGTLMNHDSISTDAFKGGKALVEKVFMICDKLMEQYKIEGIAISSAGQIDHRNGIVVFATDTIPGYTGTPIADLVASHTGLPAAVENDVNCTALGDYWQGAAKGISDFLCVTIGTGIGGALFLNGKLYTGAHFSAGEIGHICLYPNGKPCTCGNKGCYEKYASSSALAELVETEFGTTLDLKEFFTKVKQGEAEAVTIFEHWVDDLTTGLQSLVHIFNPELIVIGGGISAQGDFLLDAIKSSLYKKIMPNHRKSLEVKLAQQDNKANLIGAAKHFLMMHGGLN</sequence>
<dbReference type="InterPro" id="IPR043129">
    <property type="entry name" value="ATPase_NBD"/>
</dbReference>
<dbReference type="Gene3D" id="3.30.420.40">
    <property type="match status" value="2"/>
</dbReference>
<comment type="similarity">
    <text evidence="1">Belongs to the ROK (NagC/XylR) family.</text>
</comment>
<dbReference type="Pfam" id="PF00480">
    <property type="entry name" value="ROK"/>
    <property type="match status" value="1"/>
</dbReference>
<dbReference type="Proteomes" id="UP000429595">
    <property type="component" value="Unassembled WGS sequence"/>
</dbReference>
<keyword evidence="3" id="KW-1185">Reference proteome</keyword>
<evidence type="ECO:0000313" key="3">
    <source>
        <dbReference type="Proteomes" id="UP000429595"/>
    </source>
</evidence>
<dbReference type="InterPro" id="IPR000600">
    <property type="entry name" value="ROK"/>
</dbReference>
<dbReference type="SUPFAM" id="SSF53067">
    <property type="entry name" value="Actin-like ATPase domain"/>
    <property type="match status" value="1"/>
</dbReference>
<name>A0A6I1FB08_9BACI</name>
<dbReference type="PROSITE" id="PS01125">
    <property type="entry name" value="ROK"/>
    <property type="match status" value="1"/>
</dbReference>
<evidence type="ECO:0000256" key="1">
    <source>
        <dbReference type="ARBA" id="ARBA00006479"/>
    </source>
</evidence>
<accession>A0A6I1FB08</accession>
<organism evidence="2 3">
    <name type="scientific">Bacillus aerolatus</name>
    <dbReference type="NCBI Taxonomy" id="2653354"/>
    <lineage>
        <taxon>Bacteria</taxon>
        <taxon>Bacillati</taxon>
        <taxon>Bacillota</taxon>
        <taxon>Bacilli</taxon>
        <taxon>Bacillales</taxon>
        <taxon>Bacillaceae</taxon>
        <taxon>Bacillus</taxon>
    </lineage>
</organism>
<dbReference type="RefSeq" id="WP_152154552.1">
    <property type="nucleotide sequence ID" value="NZ_WEIO01000016.1"/>
</dbReference>
<evidence type="ECO:0000313" key="2">
    <source>
        <dbReference type="EMBL" id="KAB7704251.1"/>
    </source>
</evidence>